<keyword evidence="6" id="KW-0653">Protein transport</keyword>
<evidence type="ECO:0000256" key="4">
    <source>
        <dbReference type="ARBA" id="ARBA00022692"/>
    </source>
</evidence>
<feature type="transmembrane region" description="Helical" evidence="9">
    <location>
        <begin position="186"/>
        <end position="206"/>
    </location>
</feature>
<evidence type="ECO:0000256" key="9">
    <source>
        <dbReference type="SAM" id="Phobius"/>
    </source>
</evidence>
<feature type="transmembrane region" description="Helical" evidence="9">
    <location>
        <begin position="106"/>
        <end position="125"/>
    </location>
</feature>
<keyword evidence="4 9" id="KW-0812">Transmembrane</keyword>
<feature type="transmembrane region" description="Helical" evidence="9">
    <location>
        <begin position="338"/>
        <end position="357"/>
    </location>
</feature>
<evidence type="ECO:0000256" key="7">
    <source>
        <dbReference type="ARBA" id="ARBA00022989"/>
    </source>
</evidence>
<accession>A0ABN7V691</accession>
<dbReference type="InterPro" id="IPR004648">
    <property type="entry name" value="Oligpept_transpt"/>
</dbReference>
<feature type="transmembrane region" description="Helical" evidence="9">
    <location>
        <begin position="491"/>
        <end position="512"/>
    </location>
</feature>
<dbReference type="InterPro" id="IPR004813">
    <property type="entry name" value="OPT"/>
</dbReference>
<feature type="transmembrane region" description="Helical" evidence="9">
    <location>
        <begin position="466"/>
        <end position="485"/>
    </location>
</feature>
<feature type="transmembrane region" description="Helical" evidence="9">
    <location>
        <begin position="265"/>
        <end position="295"/>
    </location>
</feature>
<reference evidence="10 11" key="1">
    <citation type="submission" date="2021-06" db="EMBL/GenBank/DDBJ databases">
        <authorList>
            <person name="Kallberg Y."/>
            <person name="Tangrot J."/>
            <person name="Rosling A."/>
        </authorList>
    </citation>
    <scope>NUCLEOTIDE SEQUENCE [LARGE SCALE GENOMIC DNA]</scope>
    <source>
        <strain evidence="10 11">120-4 pot B 10/14</strain>
    </source>
</reference>
<keyword evidence="3" id="KW-0813">Transport</keyword>
<feature type="transmembrane region" description="Helical" evidence="9">
    <location>
        <begin position="581"/>
        <end position="599"/>
    </location>
</feature>
<evidence type="ECO:0000256" key="8">
    <source>
        <dbReference type="ARBA" id="ARBA00023136"/>
    </source>
</evidence>
<feature type="transmembrane region" description="Helical" evidence="9">
    <location>
        <begin position="82"/>
        <end position="100"/>
    </location>
</feature>
<evidence type="ECO:0000256" key="3">
    <source>
        <dbReference type="ARBA" id="ARBA00022448"/>
    </source>
</evidence>
<name>A0ABN7V691_GIGMA</name>
<comment type="subcellular location">
    <subcellularLocation>
        <location evidence="1">Membrane</location>
        <topology evidence="1">Multi-pass membrane protein</topology>
    </subcellularLocation>
</comment>
<gene>
    <name evidence="10" type="ORF">GMARGA_LOCUS14731</name>
</gene>
<keyword evidence="11" id="KW-1185">Reference proteome</keyword>
<comment type="caution">
    <text evidence="10">The sequence shown here is derived from an EMBL/GenBank/DDBJ whole genome shotgun (WGS) entry which is preliminary data.</text>
</comment>
<dbReference type="PANTHER" id="PTHR22601">
    <property type="entry name" value="ISP4 LIKE PROTEIN"/>
    <property type="match status" value="1"/>
</dbReference>
<dbReference type="EMBL" id="CAJVQB010009881">
    <property type="protein sequence ID" value="CAG8734673.1"/>
    <property type="molecule type" value="Genomic_DNA"/>
</dbReference>
<evidence type="ECO:0000313" key="11">
    <source>
        <dbReference type="Proteomes" id="UP000789901"/>
    </source>
</evidence>
<evidence type="ECO:0000256" key="5">
    <source>
        <dbReference type="ARBA" id="ARBA00022856"/>
    </source>
</evidence>
<evidence type="ECO:0000256" key="6">
    <source>
        <dbReference type="ARBA" id="ARBA00022927"/>
    </source>
</evidence>
<feature type="transmembrane region" description="Helical" evidence="9">
    <location>
        <begin position="646"/>
        <end position="667"/>
    </location>
</feature>
<comment type="similarity">
    <text evidence="2">Belongs to the oligopeptide OPT transporter family.</text>
</comment>
<keyword evidence="5" id="KW-0571">Peptide transport</keyword>
<feature type="transmembrane region" description="Helical" evidence="9">
    <location>
        <begin position="519"/>
        <end position="537"/>
    </location>
</feature>
<feature type="transmembrane region" description="Helical" evidence="9">
    <location>
        <begin position="154"/>
        <end position="174"/>
    </location>
</feature>
<dbReference type="Pfam" id="PF03169">
    <property type="entry name" value="OPT"/>
    <property type="match status" value="2"/>
</dbReference>
<feature type="transmembrane region" description="Helical" evidence="9">
    <location>
        <begin position="726"/>
        <end position="751"/>
    </location>
</feature>
<dbReference type="Proteomes" id="UP000789901">
    <property type="component" value="Unassembled WGS sequence"/>
</dbReference>
<proteinExistence type="inferred from homology"/>
<organism evidence="10 11">
    <name type="scientific">Gigaspora margarita</name>
    <dbReference type="NCBI Taxonomy" id="4874"/>
    <lineage>
        <taxon>Eukaryota</taxon>
        <taxon>Fungi</taxon>
        <taxon>Fungi incertae sedis</taxon>
        <taxon>Mucoromycota</taxon>
        <taxon>Glomeromycotina</taxon>
        <taxon>Glomeromycetes</taxon>
        <taxon>Diversisporales</taxon>
        <taxon>Gigasporaceae</taxon>
        <taxon>Gigaspora</taxon>
    </lineage>
</organism>
<dbReference type="NCBIfam" id="TIGR00728">
    <property type="entry name" value="OPT_sfam"/>
    <property type="match status" value="1"/>
</dbReference>
<protein>
    <submittedName>
        <fullName evidence="10">11977_t:CDS:1</fullName>
    </submittedName>
</protein>
<dbReference type="NCBIfam" id="TIGR00727">
    <property type="entry name" value="ISP4_OPT"/>
    <property type="match status" value="1"/>
</dbReference>
<evidence type="ECO:0000256" key="2">
    <source>
        <dbReference type="ARBA" id="ARBA00008807"/>
    </source>
</evidence>
<sequence length="771" mass="87742">MTETKVDGNAKDSADNYVNNEEKEFVKDVNGKINEEKNFKKDINEEEKNIEIKSEDNSVNELISAAANVNDDPSLPCLTFRFWVLSTFFTVLGAAISVFYYFRANYLNYSIFFVILVSYTAGKWMEKILPTRKFRIKNWEFSLNPGPFNYKEHVCIAAAATAGGSTAYATAVISVQELFYNTRVNFLIGFLLLLSTQMIGYGLAGFVRKCVYYHQQLIIKNNHLKIIIYLVRPANMIWPQSLVYASMYNTLHGNTSETNDKIRFFYFAFISMFVWQFIPEYMFTWLASAAILCLIAPNNNVAKTLGSVYKGAGLLNFSFDWNAIGHVNPLYTPWWSQVNFYIGAVLAIWIIGPLLYFNNVLNSKKFPFISTQSFDKDGKIYNQTRIIDLATGSLNVTAYENYSPVFISVTLVICYGFSFMQLPATICHVILFHGKEIWNQFKKTREEEDNADINCKMMRVYPEVPNYWYGAIFLIMLIIAIILGYTTGANLPFWAVLLAVALAILTVLPIGIIQAISNWQIGLSVITEMVCGFILPGQPLANLYFKTYGYMSLYQCLLFIQDLKLGHYMKVPPRSMFTSQIWGTFVGIVVNYWAMKVIIDTKRIYLDGTEHDPSGQWAGLLPELFNTASILWGLIGPAKTFGSDSIYNVLLWGFLIGGFLPIPFYLLHRKFPKAKFNFVNIPVILFGLTIFPQTIPNFLITGFIASFLSQYYAFHYKNKYNYAMSAAFDAGAQIMTMVLFICFTGIAQVPFPVWWGNDPSSQGEHCFSTNN</sequence>
<keyword evidence="8 9" id="KW-0472">Membrane</keyword>
<evidence type="ECO:0000313" key="10">
    <source>
        <dbReference type="EMBL" id="CAG8734673.1"/>
    </source>
</evidence>
<evidence type="ECO:0000256" key="1">
    <source>
        <dbReference type="ARBA" id="ARBA00004141"/>
    </source>
</evidence>
<keyword evidence="7 9" id="KW-1133">Transmembrane helix</keyword>